<evidence type="ECO:0000313" key="2">
    <source>
        <dbReference type="EMBL" id="MCI4683284.1"/>
    </source>
</evidence>
<dbReference type="Gene3D" id="2.160.20.10">
    <property type="entry name" value="Single-stranded right-handed beta-helix, Pectin lyase-like"/>
    <property type="match status" value="1"/>
</dbReference>
<feature type="domain" description="Rhamnogalacturonase A/B/Epimerase-like pectate lyase" evidence="1">
    <location>
        <begin position="102"/>
        <end position="168"/>
    </location>
</feature>
<reference evidence="2" key="1">
    <citation type="journal article" date="2022" name="ISME J.">
        <title>Identification of active gaseous-alkane degraders at natural gas seeps.</title>
        <authorList>
            <person name="Farhan Ul Haque M."/>
            <person name="Hernandez M."/>
            <person name="Crombie A.T."/>
            <person name="Murrell J.C."/>
        </authorList>
    </citation>
    <scope>NUCLEOTIDE SEQUENCE</scope>
    <source>
        <strain evidence="2">PC2</strain>
    </source>
</reference>
<dbReference type="InterPro" id="IPR011050">
    <property type="entry name" value="Pectin_lyase_fold/virulence"/>
</dbReference>
<organism evidence="2 3">
    <name type="scientific">Candidatus Rhodoblastus alkanivorans</name>
    <dbReference type="NCBI Taxonomy" id="2954117"/>
    <lineage>
        <taxon>Bacteria</taxon>
        <taxon>Pseudomonadati</taxon>
        <taxon>Pseudomonadota</taxon>
        <taxon>Alphaproteobacteria</taxon>
        <taxon>Hyphomicrobiales</taxon>
        <taxon>Rhodoblastaceae</taxon>
        <taxon>Rhodoblastus</taxon>
    </lineage>
</organism>
<name>A0ABS9Z6M8_9HYPH</name>
<dbReference type="GO" id="GO:0016787">
    <property type="term" value="F:hydrolase activity"/>
    <property type="evidence" value="ECO:0007669"/>
    <property type="project" value="UniProtKB-KW"/>
</dbReference>
<keyword evidence="3" id="KW-1185">Reference proteome</keyword>
<dbReference type="SUPFAM" id="SSF51126">
    <property type="entry name" value="Pectin lyase-like"/>
    <property type="match status" value="1"/>
</dbReference>
<dbReference type="EMBL" id="JAIVFP010000001">
    <property type="protein sequence ID" value="MCI4683284.1"/>
    <property type="molecule type" value="Genomic_DNA"/>
</dbReference>
<evidence type="ECO:0000313" key="3">
    <source>
        <dbReference type="Proteomes" id="UP001139104"/>
    </source>
</evidence>
<dbReference type="RefSeq" id="WP_243067246.1">
    <property type="nucleotide sequence ID" value="NZ_JAIVFK010000025.1"/>
</dbReference>
<evidence type="ECO:0000259" key="1">
    <source>
        <dbReference type="Pfam" id="PF12708"/>
    </source>
</evidence>
<gene>
    <name evidence="2" type="ORF">K2U94_10980</name>
</gene>
<dbReference type="InterPro" id="IPR012334">
    <property type="entry name" value="Pectin_lyas_fold"/>
</dbReference>
<sequence>MKDRPPPILSRRASLAGAAFASMALDKAAAAPDQGDTSVFPIRAALAANPPPASVSYALVLGAFVAGFGEALYRRVGHEPLHAGKIRDRRGGWWEILPGETVSVAQFGAVGDGLADDAPAIQAAIDYALYGEGAPKKVFLPARRYRIADALQIGYGERYVTLEFCGEPGLCPNGEPAGLYPAFNDRPGLNIQGGRGVRLRGISLFGVNRDHLKRNYDRLKDRGRREAWLGPQLAASSSSRHAPYAGVTIDAFAGPRPDPAYPAPTFPEYVSNTMPYDKNFSSNTILENCRIEGFYVALAVQPGQVPDASNGDFVTLRDCAFQFNCISVADGHADARCNNIENSRLHFCHTALDSVSCGPGAGSYQALICGSSFDNVWQILNVNLAGSKAQGPFPIRFEGCYGESIFRLGSASAAAEHVPGLAFESCKFEFSIKNEEHSPKSLLDCPSGAVLFRHCVLLGGNGFSFFDADVRFDGVAFSRPQAVVFDLQTAAGRLAQSFTGGFWARAARQIRLSPLAFFDFSSAHVAFAAQEGLDGAAFDINRDAAALGRPLPWWVEALSDGESFWPIGRAPVLVLDRDRHPIQFVQRKGADYVLSLPADWLRALGAQGFEPDVLLFGPGDVLFDLADGLAAYVVESSTMPDGSVRLAVRQVNGVRTPDFGKSWEIWQEIRADSGLLAFHNARRFYPAARRATIETEKGESAARLRPAGAPAPLFVAPGDHILGHPSRSTPNERLFPPAAVLAVAPEGDVRLDSAALRAFWGDCPPFVKARP</sequence>
<keyword evidence="2" id="KW-0378">Hydrolase</keyword>
<comment type="caution">
    <text evidence="2">The sequence shown here is derived from an EMBL/GenBank/DDBJ whole genome shotgun (WGS) entry which is preliminary data.</text>
</comment>
<protein>
    <submittedName>
        <fullName evidence="2">Glycoside hydrolase family 55 protein</fullName>
    </submittedName>
</protein>
<dbReference type="Proteomes" id="UP001139104">
    <property type="component" value="Unassembled WGS sequence"/>
</dbReference>
<dbReference type="InterPro" id="IPR024535">
    <property type="entry name" value="RHGA/B-epi-like_pectate_lyase"/>
</dbReference>
<dbReference type="Pfam" id="PF12708">
    <property type="entry name" value="Pect-lyase_RHGA_epim"/>
    <property type="match status" value="1"/>
</dbReference>
<accession>A0ABS9Z6M8</accession>
<proteinExistence type="predicted"/>